<feature type="signal peptide" evidence="1">
    <location>
        <begin position="1"/>
        <end position="19"/>
    </location>
</feature>
<dbReference type="Proteomes" id="UP001147830">
    <property type="component" value="Unassembled WGS sequence"/>
</dbReference>
<evidence type="ECO:0000256" key="1">
    <source>
        <dbReference type="SAM" id="SignalP"/>
    </source>
</evidence>
<dbReference type="CDD" id="cd10917">
    <property type="entry name" value="CE4_NodB_like_6s_7s"/>
    <property type="match status" value="1"/>
</dbReference>
<reference evidence="3" key="2">
    <citation type="submission" date="2022-08" db="EMBL/GenBank/DDBJ databases">
        <authorList>
            <person name="Dong C."/>
        </authorList>
    </citation>
    <scope>NUCLEOTIDE SEQUENCE</scope>
    <source>
        <strain evidence="3">59MF3M-4</strain>
    </source>
</reference>
<dbReference type="Pfam" id="PF01522">
    <property type="entry name" value="Polysacc_deac_1"/>
    <property type="match status" value="1"/>
</dbReference>
<dbReference type="SUPFAM" id="SSF88713">
    <property type="entry name" value="Glycoside hydrolase/deacetylase"/>
    <property type="match status" value="1"/>
</dbReference>
<reference evidence="3" key="1">
    <citation type="journal article" date="2022" name="Front. Microbiol.">
        <title>Genome-based taxonomic rearrangement of Oceanobacter-related bacteria including the description of Thalassolituus hydrocarbonoclasticus sp. nov. and Thalassolituus pacificus sp. nov. and emended description of the genus Thalassolituus.</title>
        <authorList>
            <person name="Dong C."/>
            <person name="Wei L."/>
            <person name="Wang J."/>
            <person name="Lai Q."/>
            <person name="Huang Z."/>
            <person name="Shao Z."/>
        </authorList>
    </citation>
    <scope>NUCLEOTIDE SEQUENCE</scope>
    <source>
        <strain evidence="3">59MF3M-4</strain>
    </source>
</reference>
<name>A0A9X2WH39_9GAMM</name>
<evidence type="ECO:0000313" key="4">
    <source>
        <dbReference type="Proteomes" id="UP001147830"/>
    </source>
</evidence>
<proteinExistence type="predicted"/>
<accession>A0A9X2WH39</accession>
<dbReference type="InterPro" id="IPR050248">
    <property type="entry name" value="Polysacc_deacetylase_ArnD"/>
</dbReference>
<feature type="domain" description="NodB homology" evidence="2">
    <location>
        <begin position="172"/>
        <end position="292"/>
    </location>
</feature>
<dbReference type="InterPro" id="IPR011330">
    <property type="entry name" value="Glyco_hydro/deAcase_b/a-brl"/>
</dbReference>
<dbReference type="Gene3D" id="3.20.20.370">
    <property type="entry name" value="Glycoside hydrolase/deacetylase"/>
    <property type="match status" value="1"/>
</dbReference>
<dbReference type="GO" id="GO:0016810">
    <property type="term" value="F:hydrolase activity, acting on carbon-nitrogen (but not peptide) bonds"/>
    <property type="evidence" value="ECO:0007669"/>
    <property type="project" value="InterPro"/>
</dbReference>
<sequence length="370" mass="41575">MRFTFPLLLGLIISPLTQAAGPAKVATLERSLWPQPLTSAVAFDRASAAEILTFARLLEATALSTEAEIKAFTAVDKPDTASVQRWLGKTRQRLQANYAQACGQCAASASWAALTAVSQRPVTDGYQDWAKASEAFHLRYLYEQVRLAALFPRITSEIHTFNQHEVDGFELPDRQFLLSYDDGPAPDRLKDGVKVNGTEQLIKALESAGMHAQFFALGERIKQQKAPQDFYASQCLGSHGEVHKSHQKWDGWADSINTTRTRLNDYQPGPYWFRPPYGQRSEVLTAALKQAGEGVMLWNIDSQDWNRKLKDKDVEDRVITLMLLWRRGIILYHDIHPRALANLAALQTLQQQAGLNWRDCRSLQPTATNL</sequence>
<organism evidence="3 4">
    <name type="scientific">Thalassolituus pacificus</name>
    <dbReference type="NCBI Taxonomy" id="2975440"/>
    <lineage>
        <taxon>Bacteria</taxon>
        <taxon>Pseudomonadati</taxon>
        <taxon>Pseudomonadota</taxon>
        <taxon>Gammaproteobacteria</taxon>
        <taxon>Oceanospirillales</taxon>
        <taxon>Oceanospirillaceae</taxon>
        <taxon>Thalassolituus</taxon>
    </lineage>
</organism>
<keyword evidence="1" id="KW-0732">Signal</keyword>
<dbReference type="EMBL" id="JAOANI010000028">
    <property type="protein sequence ID" value="MCT7360324.1"/>
    <property type="molecule type" value="Genomic_DNA"/>
</dbReference>
<protein>
    <submittedName>
        <fullName evidence="3">Polysaccharide deacetylase family protein</fullName>
    </submittedName>
</protein>
<feature type="chain" id="PRO_5040896360" evidence="1">
    <location>
        <begin position="20"/>
        <end position="370"/>
    </location>
</feature>
<comment type="caution">
    <text evidence="3">The sequence shown here is derived from an EMBL/GenBank/DDBJ whole genome shotgun (WGS) entry which is preliminary data.</text>
</comment>
<evidence type="ECO:0000313" key="3">
    <source>
        <dbReference type="EMBL" id="MCT7360324.1"/>
    </source>
</evidence>
<evidence type="ECO:0000259" key="2">
    <source>
        <dbReference type="Pfam" id="PF01522"/>
    </source>
</evidence>
<dbReference type="GO" id="GO:0005975">
    <property type="term" value="P:carbohydrate metabolic process"/>
    <property type="evidence" value="ECO:0007669"/>
    <property type="project" value="InterPro"/>
</dbReference>
<dbReference type="PANTHER" id="PTHR10587">
    <property type="entry name" value="GLYCOSYL TRANSFERASE-RELATED"/>
    <property type="match status" value="1"/>
</dbReference>
<dbReference type="AlphaFoldDB" id="A0A9X2WH39"/>
<gene>
    <name evidence="3" type="ORF">NYR02_14980</name>
</gene>
<dbReference type="InterPro" id="IPR002509">
    <property type="entry name" value="NODB_dom"/>
</dbReference>
<keyword evidence="4" id="KW-1185">Reference proteome</keyword>
<dbReference type="RefSeq" id="WP_260977162.1">
    <property type="nucleotide sequence ID" value="NZ_JAOANI010000028.1"/>
</dbReference>